<gene>
    <name evidence="2" type="ORF">Tci_197589</name>
</gene>
<dbReference type="EMBL" id="BKCJ010051048">
    <property type="protein sequence ID" value="GEW25613.1"/>
    <property type="molecule type" value="Genomic_DNA"/>
</dbReference>
<evidence type="ECO:0000256" key="1">
    <source>
        <dbReference type="SAM" id="MobiDB-lite"/>
    </source>
</evidence>
<reference evidence="2" key="1">
    <citation type="journal article" date="2019" name="Sci. Rep.">
        <title>Draft genome of Tanacetum cinerariifolium, the natural source of mosquito coil.</title>
        <authorList>
            <person name="Yamashiro T."/>
            <person name="Shiraishi A."/>
            <person name="Satake H."/>
            <person name="Nakayama K."/>
        </authorList>
    </citation>
    <scope>NUCLEOTIDE SEQUENCE</scope>
</reference>
<feature type="compositionally biased region" description="Acidic residues" evidence="1">
    <location>
        <begin position="95"/>
        <end position="104"/>
    </location>
</feature>
<accession>A0A699GTF2</accession>
<name>A0A699GTF2_TANCI</name>
<evidence type="ECO:0000313" key="2">
    <source>
        <dbReference type="EMBL" id="GEW25613.1"/>
    </source>
</evidence>
<dbReference type="AlphaFoldDB" id="A0A699GTF2"/>
<proteinExistence type="predicted"/>
<protein>
    <submittedName>
        <fullName evidence="2">Uncharacterized protein</fullName>
    </submittedName>
</protein>
<sequence length="110" mass="12797">MYLLYPATQLETTYSFNMSLLHEAIVTRVLSYHHRDRDKPLPSSLFLSYSLPLSFSREQPETKRYLVALCLFYQSIMKPDGCYQRNFSGHLNDDGGNDEDDGSDDKDNYE</sequence>
<feature type="region of interest" description="Disordered" evidence="1">
    <location>
        <begin position="88"/>
        <end position="110"/>
    </location>
</feature>
<comment type="caution">
    <text evidence="2">The sequence shown here is derived from an EMBL/GenBank/DDBJ whole genome shotgun (WGS) entry which is preliminary data.</text>
</comment>
<organism evidence="2">
    <name type="scientific">Tanacetum cinerariifolium</name>
    <name type="common">Dalmatian daisy</name>
    <name type="synonym">Chrysanthemum cinerariifolium</name>
    <dbReference type="NCBI Taxonomy" id="118510"/>
    <lineage>
        <taxon>Eukaryota</taxon>
        <taxon>Viridiplantae</taxon>
        <taxon>Streptophyta</taxon>
        <taxon>Embryophyta</taxon>
        <taxon>Tracheophyta</taxon>
        <taxon>Spermatophyta</taxon>
        <taxon>Magnoliopsida</taxon>
        <taxon>eudicotyledons</taxon>
        <taxon>Gunneridae</taxon>
        <taxon>Pentapetalae</taxon>
        <taxon>asterids</taxon>
        <taxon>campanulids</taxon>
        <taxon>Asterales</taxon>
        <taxon>Asteraceae</taxon>
        <taxon>Asteroideae</taxon>
        <taxon>Anthemideae</taxon>
        <taxon>Anthemidinae</taxon>
        <taxon>Tanacetum</taxon>
    </lineage>
</organism>